<organism evidence="4 5">
    <name type="scientific">Desulfitobacterium metallireducens DSM 15288</name>
    <dbReference type="NCBI Taxonomy" id="871968"/>
    <lineage>
        <taxon>Bacteria</taxon>
        <taxon>Bacillati</taxon>
        <taxon>Bacillota</taxon>
        <taxon>Clostridia</taxon>
        <taxon>Eubacteriales</taxon>
        <taxon>Desulfitobacteriaceae</taxon>
        <taxon>Desulfitobacterium</taxon>
    </lineage>
</organism>
<dbReference type="InterPro" id="IPR000014">
    <property type="entry name" value="PAS"/>
</dbReference>
<dbReference type="PROSITE" id="PS50883">
    <property type="entry name" value="EAL"/>
    <property type="match status" value="1"/>
</dbReference>
<dbReference type="STRING" id="871968.DESME_13970"/>
<evidence type="ECO:0000259" key="2">
    <source>
        <dbReference type="PROSITE" id="PS50883"/>
    </source>
</evidence>
<keyword evidence="5" id="KW-1185">Reference proteome</keyword>
<dbReference type="PROSITE" id="PS50887">
    <property type="entry name" value="GGDEF"/>
    <property type="match status" value="1"/>
</dbReference>
<dbReference type="InterPro" id="IPR035919">
    <property type="entry name" value="EAL_sf"/>
</dbReference>
<dbReference type="SUPFAM" id="SSF55785">
    <property type="entry name" value="PYP-like sensor domain (PAS domain)"/>
    <property type="match status" value="1"/>
</dbReference>
<dbReference type="Gene3D" id="3.30.450.20">
    <property type="entry name" value="PAS domain"/>
    <property type="match status" value="1"/>
</dbReference>
<dbReference type="Pfam" id="PF00990">
    <property type="entry name" value="GGDEF"/>
    <property type="match status" value="1"/>
</dbReference>
<proteinExistence type="predicted"/>
<protein>
    <submittedName>
        <fullName evidence="4">Diguanylate cyclase</fullName>
    </submittedName>
</protein>
<dbReference type="Proteomes" id="UP000010847">
    <property type="component" value="Chromosome"/>
</dbReference>
<dbReference type="NCBIfam" id="TIGR00254">
    <property type="entry name" value="GGDEF"/>
    <property type="match status" value="1"/>
</dbReference>
<dbReference type="InterPro" id="IPR035965">
    <property type="entry name" value="PAS-like_dom_sf"/>
</dbReference>
<name>W0EEQ7_9FIRM</name>
<dbReference type="FunFam" id="3.30.70.270:FF:000001">
    <property type="entry name" value="Diguanylate cyclase domain protein"/>
    <property type="match status" value="1"/>
</dbReference>
<dbReference type="CDD" id="cd01948">
    <property type="entry name" value="EAL"/>
    <property type="match status" value="1"/>
</dbReference>
<dbReference type="InterPro" id="IPR001633">
    <property type="entry name" value="EAL_dom"/>
</dbReference>
<dbReference type="InterPro" id="IPR000160">
    <property type="entry name" value="GGDEF_dom"/>
</dbReference>
<gene>
    <name evidence="4" type="ORF">DESME_13970</name>
</gene>
<dbReference type="SUPFAM" id="SSF55073">
    <property type="entry name" value="Nucleotide cyclase"/>
    <property type="match status" value="1"/>
</dbReference>
<dbReference type="InterPro" id="IPR043128">
    <property type="entry name" value="Rev_trsase/Diguanyl_cyclase"/>
</dbReference>
<reference evidence="4 5" key="1">
    <citation type="submission" date="2013-12" db="EMBL/GenBank/DDBJ databases">
        <authorList>
            <consortium name="DOE Joint Genome Institute"/>
            <person name="Smidt H."/>
            <person name="Huntemann M."/>
            <person name="Han J."/>
            <person name="Chen A."/>
            <person name="Kyrpides N."/>
            <person name="Mavromatis K."/>
            <person name="Markowitz V."/>
            <person name="Palaniappan K."/>
            <person name="Ivanova N."/>
            <person name="Schaumberg A."/>
            <person name="Pati A."/>
            <person name="Liolios K."/>
            <person name="Nordberg H.P."/>
            <person name="Cantor M.N."/>
            <person name="Hua S.X."/>
            <person name="Woyke T."/>
        </authorList>
    </citation>
    <scope>NUCLEOTIDE SEQUENCE [LARGE SCALE GENOMIC DNA]</scope>
    <source>
        <strain evidence="5">DSM 15288</strain>
    </source>
</reference>
<dbReference type="SMART" id="SM00267">
    <property type="entry name" value="GGDEF"/>
    <property type="match status" value="1"/>
</dbReference>
<evidence type="ECO:0000313" key="5">
    <source>
        <dbReference type="Proteomes" id="UP000010847"/>
    </source>
</evidence>
<feature type="domain" description="PAC" evidence="1">
    <location>
        <begin position="45"/>
        <end position="97"/>
    </location>
</feature>
<dbReference type="Pfam" id="PF00563">
    <property type="entry name" value="EAL"/>
    <property type="match status" value="1"/>
</dbReference>
<dbReference type="NCBIfam" id="TIGR00229">
    <property type="entry name" value="sensory_box"/>
    <property type="match status" value="1"/>
</dbReference>
<dbReference type="FunFam" id="3.20.20.450:FF:000001">
    <property type="entry name" value="Cyclic di-GMP phosphodiesterase yahA"/>
    <property type="match status" value="1"/>
</dbReference>
<dbReference type="KEGG" id="dmt:DESME_13970"/>
<evidence type="ECO:0000259" key="3">
    <source>
        <dbReference type="PROSITE" id="PS50887"/>
    </source>
</evidence>
<dbReference type="eggNOG" id="COG5001">
    <property type="taxonomic scope" value="Bacteria"/>
</dbReference>
<evidence type="ECO:0000313" key="4">
    <source>
        <dbReference type="EMBL" id="AHF08013.1"/>
    </source>
</evidence>
<evidence type="ECO:0000259" key="1">
    <source>
        <dbReference type="PROSITE" id="PS50113"/>
    </source>
</evidence>
<dbReference type="CDD" id="cd01949">
    <property type="entry name" value="GGDEF"/>
    <property type="match status" value="1"/>
</dbReference>
<dbReference type="PROSITE" id="PS50113">
    <property type="entry name" value="PAC"/>
    <property type="match status" value="1"/>
</dbReference>
<dbReference type="Pfam" id="PF13426">
    <property type="entry name" value="PAS_9"/>
    <property type="match status" value="1"/>
</dbReference>
<dbReference type="PANTHER" id="PTHR44757">
    <property type="entry name" value="DIGUANYLATE CYCLASE DGCP"/>
    <property type="match status" value="1"/>
</dbReference>
<dbReference type="PANTHER" id="PTHR44757:SF2">
    <property type="entry name" value="BIOFILM ARCHITECTURE MAINTENANCE PROTEIN MBAA"/>
    <property type="match status" value="1"/>
</dbReference>
<accession>W0EEQ7</accession>
<feature type="domain" description="GGDEF" evidence="3">
    <location>
        <begin position="129"/>
        <end position="261"/>
    </location>
</feature>
<dbReference type="SUPFAM" id="SSF141868">
    <property type="entry name" value="EAL domain-like"/>
    <property type="match status" value="1"/>
</dbReference>
<feature type="domain" description="EAL" evidence="2">
    <location>
        <begin position="270"/>
        <end position="524"/>
    </location>
</feature>
<dbReference type="InterPro" id="IPR052155">
    <property type="entry name" value="Biofilm_reg_signaling"/>
</dbReference>
<dbReference type="SMART" id="SM00052">
    <property type="entry name" value="EAL"/>
    <property type="match status" value="1"/>
</dbReference>
<sequence>MIDANESAETMYGFKREELLSLNIRDLGALKKESHFERFLREGKEEVRFEAIHFTKDKENFPVEISLASANLNGQSVTLGVVRDISERKQAEEAIWNQAHYDALTELPNRCYFKSLLDSSLKQAQIEQHKCAVLFLDLDQFKLINDSLGHNVGDQLLKLVANRIASLCMEGTLGRLGGDEFVILLSELKQPEEASLIAEKIIHAFAMPFYIEENEVFITPTLGISIFPDDGEDQETLLKQADTAMYYAKELGRNNYQFFTRKLDDKIQEKLALGNHLRRALEREELSLHYQPQVDIRTGRIKGLEVLLRWNSSIQGSVSPAVFIPIAEETGLIVPIGAWVLRCACDQNLKWQEMGYPPQSISVNISARQFREPMFIESIAEVLKETGLDPQWLEIEITESIAMENVESSIKQLKRLKELGVTIAIDDFGTGYSSLNYLRKLPIDTLKIDQSFVQDIGRDENGEAIVIAIIQLAHNLHLTVIAEGVETEGQLDFLKYKNCDEIQGYFYSKPRPPVEIEQYLKREKVSFA</sequence>
<dbReference type="Gene3D" id="3.20.20.450">
    <property type="entry name" value="EAL domain"/>
    <property type="match status" value="1"/>
</dbReference>
<dbReference type="Gene3D" id="3.30.70.270">
    <property type="match status" value="1"/>
</dbReference>
<dbReference type="InterPro" id="IPR000700">
    <property type="entry name" value="PAS-assoc_C"/>
</dbReference>
<dbReference type="InterPro" id="IPR029787">
    <property type="entry name" value="Nucleotide_cyclase"/>
</dbReference>
<dbReference type="AlphaFoldDB" id="W0EEQ7"/>
<dbReference type="CDD" id="cd00130">
    <property type="entry name" value="PAS"/>
    <property type="match status" value="1"/>
</dbReference>
<dbReference type="EMBL" id="CP007032">
    <property type="protein sequence ID" value="AHF08013.1"/>
    <property type="molecule type" value="Genomic_DNA"/>
</dbReference>
<dbReference type="HOGENOM" id="CLU_000445_70_50_9"/>